<sequence>MTFRQNAVRTVAVSAAAGVIALFANAVAAADVPPRTPGIMGDDIVQLDNSGPCNGPIHVDFETSASRPGDLSVLLTPRGTFGASPACATNIQVDWINGISPFTHTLRVPVDNGPTRVDVPTGAGVSLVNVSNFPLRALAISSYVLVP</sequence>
<feature type="signal peptide" evidence="1">
    <location>
        <begin position="1"/>
        <end position="29"/>
    </location>
</feature>
<feature type="chain" id="PRO_5015678083" description="Secreted protein" evidence="1">
    <location>
        <begin position="30"/>
        <end position="147"/>
    </location>
</feature>
<dbReference type="EMBL" id="PUIO01000047">
    <property type="protein sequence ID" value="PQP19001.1"/>
    <property type="molecule type" value="Genomic_DNA"/>
</dbReference>
<organism evidence="2 3">
    <name type="scientific">Rhodococcus opacus</name>
    <name type="common">Nocardia opaca</name>
    <dbReference type="NCBI Taxonomy" id="37919"/>
    <lineage>
        <taxon>Bacteria</taxon>
        <taxon>Bacillati</taxon>
        <taxon>Actinomycetota</taxon>
        <taxon>Actinomycetes</taxon>
        <taxon>Mycobacteriales</taxon>
        <taxon>Nocardiaceae</taxon>
        <taxon>Rhodococcus</taxon>
    </lineage>
</organism>
<protein>
    <recommendedName>
        <fullName evidence="4">Secreted protein</fullName>
    </recommendedName>
</protein>
<gene>
    <name evidence="2" type="ORF">C5613_31355</name>
</gene>
<reference evidence="3" key="1">
    <citation type="submission" date="2018-02" db="EMBL/GenBank/DDBJ databases">
        <title>Draft genome sequencing of Rhodococcus opacus KU647198.</title>
        <authorList>
            <person name="Zheng B.-X."/>
        </authorList>
    </citation>
    <scope>NUCLEOTIDE SEQUENCE [LARGE SCALE GENOMIC DNA]</scope>
    <source>
        <strain evidence="3">04-OD7</strain>
    </source>
</reference>
<evidence type="ECO:0000313" key="3">
    <source>
        <dbReference type="Proteomes" id="UP000239290"/>
    </source>
</evidence>
<dbReference type="AlphaFoldDB" id="A0A2S8IW49"/>
<proteinExistence type="predicted"/>
<dbReference type="Proteomes" id="UP000239290">
    <property type="component" value="Unassembled WGS sequence"/>
</dbReference>
<evidence type="ECO:0000256" key="1">
    <source>
        <dbReference type="SAM" id="SignalP"/>
    </source>
</evidence>
<accession>A0A2S8IW49</accession>
<evidence type="ECO:0000313" key="2">
    <source>
        <dbReference type="EMBL" id="PQP19001.1"/>
    </source>
</evidence>
<keyword evidence="1" id="KW-0732">Signal</keyword>
<comment type="caution">
    <text evidence="2">The sequence shown here is derived from an EMBL/GenBank/DDBJ whole genome shotgun (WGS) entry which is preliminary data.</text>
</comment>
<name>A0A2S8IW49_RHOOP</name>
<dbReference type="RefSeq" id="WP_105420404.1">
    <property type="nucleotide sequence ID" value="NZ_PUIO01000047.1"/>
</dbReference>
<evidence type="ECO:0008006" key="4">
    <source>
        <dbReference type="Google" id="ProtNLM"/>
    </source>
</evidence>